<evidence type="ECO:0000259" key="8">
    <source>
        <dbReference type="Pfam" id="PF11967"/>
    </source>
</evidence>
<dbReference type="Pfam" id="PF02565">
    <property type="entry name" value="RecO_C"/>
    <property type="match status" value="1"/>
</dbReference>
<dbReference type="Gene3D" id="1.20.1440.120">
    <property type="entry name" value="Recombination protein O, C-terminal domain"/>
    <property type="match status" value="1"/>
</dbReference>
<gene>
    <name evidence="7 9" type="primary">recO</name>
    <name evidence="9" type="ORF">ACFSBH_19935</name>
</gene>
<evidence type="ECO:0000313" key="10">
    <source>
        <dbReference type="Proteomes" id="UP001597221"/>
    </source>
</evidence>
<evidence type="ECO:0000313" key="9">
    <source>
        <dbReference type="EMBL" id="MFD1609894.1"/>
    </source>
</evidence>
<dbReference type="InterPro" id="IPR042242">
    <property type="entry name" value="RecO_C"/>
</dbReference>
<dbReference type="InterPro" id="IPR037278">
    <property type="entry name" value="ARFGAP/RecO"/>
</dbReference>
<evidence type="ECO:0000256" key="1">
    <source>
        <dbReference type="ARBA" id="ARBA00007452"/>
    </source>
</evidence>
<evidence type="ECO:0000256" key="7">
    <source>
        <dbReference type="HAMAP-Rule" id="MF_00201"/>
    </source>
</evidence>
<organism evidence="9 10">
    <name type="scientific">Oceanobacillus luteolus</name>
    <dbReference type="NCBI Taxonomy" id="1274358"/>
    <lineage>
        <taxon>Bacteria</taxon>
        <taxon>Bacillati</taxon>
        <taxon>Bacillota</taxon>
        <taxon>Bacilli</taxon>
        <taxon>Bacillales</taxon>
        <taxon>Bacillaceae</taxon>
        <taxon>Oceanobacillus</taxon>
    </lineage>
</organism>
<protein>
    <recommendedName>
        <fullName evidence="2 7">DNA repair protein RecO</fullName>
    </recommendedName>
    <alternativeName>
        <fullName evidence="6 7">Recombination protein O</fullName>
    </alternativeName>
</protein>
<reference evidence="10" key="1">
    <citation type="journal article" date="2019" name="Int. J. Syst. Evol. Microbiol.">
        <title>The Global Catalogue of Microorganisms (GCM) 10K type strain sequencing project: providing services to taxonomists for standard genome sequencing and annotation.</title>
        <authorList>
            <consortium name="The Broad Institute Genomics Platform"/>
            <consortium name="The Broad Institute Genome Sequencing Center for Infectious Disease"/>
            <person name="Wu L."/>
            <person name="Ma J."/>
        </authorList>
    </citation>
    <scope>NUCLEOTIDE SEQUENCE [LARGE SCALE GENOMIC DNA]</scope>
    <source>
        <strain evidence="10">CGMCC 1.12376</strain>
    </source>
</reference>
<keyword evidence="3 7" id="KW-0227">DNA damage</keyword>
<feature type="domain" description="DNA replication/recombination mediator RecO N-terminal" evidence="8">
    <location>
        <begin position="1"/>
        <end position="78"/>
    </location>
</feature>
<dbReference type="InterPro" id="IPR003717">
    <property type="entry name" value="RecO"/>
</dbReference>
<dbReference type="SUPFAM" id="SSF50249">
    <property type="entry name" value="Nucleic acid-binding proteins"/>
    <property type="match status" value="1"/>
</dbReference>
<dbReference type="PANTHER" id="PTHR33991">
    <property type="entry name" value="DNA REPAIR PROTEIN RECO"/>
    <property type="match status" value="1"/>
</dbReference>
<dbReference type="NCBIfam" id="TIGR00613">
    <property type="entry name" value="reco"/>
    <property type="match status" value="1"/>
</dbReference>
<keyword evidence="4 7" id="KW-0233">DNA recombination</keyword>
<keyword evidence="10" id="KW-1185">Reference proteome</keyword>
<dbReference type="InterPro" id="IPR022572">
    <property type="entry name" value="DNA_rep/recomb_RecO_N"/>
</dbReference>
<proteinExistence type="inferred from homology"/>
<dbReference type="Pfam" id="PF11967">
    <property type="entry name" value="RecO_N"/>
    <property type="match status" value="1"/>
</dbReference>
<dbReference type="InterPro" id="IPR012340">
    <property type="entry name" value="NA-bd_OB-fold"/>
</dbReference>
<comment type="caution">
    <text evidence="9">The sequence shown here is derived from an EMBL/GenBank/DDBJ whole genome shotgun (WGS) entry which is preliminary data.</text>
</comment>
<evidence type="ECO:0000256" key="3">
    <source>
        <dbReference type="ARBA" id="ARBA00022763"/>
    </source>
</evidence>
<dbReference type="Gene3D" id="2.40.50.140">
    <property type="entry name" value="Nucleic acid-binding proteins"/>
    <property type="match status" value="1"/>
</dbReference>
<evidence type="ECO:0000256" key="5">
    <source>
        <dbReference type="ARBA" id="ARBA00023204"/>
    </source>
</evidence>
<dbReference type="RefSeq" id="WP_251510077.1">
    <property type="nucleotide sequence ID" value="NZ_JAMBON010000001.1"/>
</dbReference>
<dbReference type="HAMAP" id="MF_00201">
    <property type="entry name" value="RecO"/>
    <property type="match status" value="1"/>
</dbReference>
<dbReference type="EMBL" id="JBHUDE010000164">
    <property type="protein sequence ID" value="MFD1609894.1"/>
    <property type="molecule type" value="Genomic_DNA"/>
</dbReference>
<evidence type="ECO:0000256" key="6">
    <source>
        <dbReference type="ARBA" id="ARBA00033409"/>
    </source>
</evidence>
<comment type="function">
    <text evidence="7">Involved in DNA repair and RecF pathway recombination.</text>
</comment>
<evidence type="ECO:0000256" key="4">
    <source>
        <dbReference type="ARBA" id="ARBA00023172"/>
    </source>
</evidence>
<name>A0ABW4HW97_9BACI</name>
<dbReference type="PANTHER" id="PTHR33991:SF1">
    <property type="entry name" value="DNA REPAIR PROTEIN RECO"/>
    <property type="match status" value="1"/>
</dbReference>
<dbReference type="SUPFAM" id="SSF57863">
    <property type="entry name" value="ArfGap/RecO-like zinc finger"/>
    <property type="match status" value="1"/>
</dbReference>
<comment type="similarity">
    <text evidence="1 7">Belongs to the RecO family.</text>
</comment>
<evidence type="ECO:0000256" key="2">
    <source>
        <dbReference type="ARBA" id="ARBA00021310"/>
    </source>
</evidence>
<keyword evidence="5 7" id="KW-0234">DNA repair</keyword>
<sequence length="249" mass="28544">MLEKIEGIIIKTVDYGETNKIVTIFSKRIGKFAAMARGAKKPRSRMAAVTQPFIHGQFFVYVNSALSTIQQGEIIDSFRPIREDIEKTAFTAYLTELTEKLIDDKSADPYLYEQLYQTMLRIADKEEYAVPVMMYELKVFRKGGFAPTLSHCVNCGRTELPYVFSIGEGGFLCRNCRRLDENAVHLTETQVKLLQLFQSVGIEQVGEISVKQENKQLLRQIIDAYYDRHGGYFLKSKKFIQQLDKLKGI</sequence>
<dbReference type="Proteomes" id="UP001597221">
    <property type="component" value="Unassembled WGS sequence"/>
</dbReference>
<accession>A0ABW4HW97</accession>